<evidence type="ECO:0008006" key="17">
    <source>
        <dbReference type="Google" id="ProtNLM"/>
    </source>
</evidence>
<gene>
    <name evidence="15" type="ORF">ES332_A03G160300v1</name>
</gene>
<evidence type="ECO:0000256" key="12">
    <source>
        <dbReference type="PIRSR" id="PIRSR602401-1"/>
    </source>
</evidence>
<dbReference type="GO" id="GO:0020037">
    <property type="term" value="F:heme binding"/>
    <property type="evidence" value="ECO:0007669"/>
    <property type="project" value="InterPro"/>
</dbReference>
<sequence length="503" mass="56258">MLLIPFLLLLSLLLIFIKTLTAKKGKLPPGPPKLPILGNLHQLGPFPHRSTWQLSKKHGPIMLLQLGSTPPLVVSSAEAAKEVLKIHDLECCSRPPLTGPKRLTYNFQDVAFAPYGHYWKEMRKICVAELFSMKKEVDFLIESVSGSATLANPVDLSKCSFSLTASIIFRIVFGKQFQGSELDNDKLQKVVFEAEAMLGSFCASDFLPLESSFHELDSVFQRVIKDHLDSGPTKDDEEDIVDDIFVAGIDTAAISMIWEMAGLARKPTAMRKAQNEIRSCVGKKGKLTENDVSKLTYLNMVIKETLRLHPPGVLLLPRETMSQIKIGDYDINPRTRIAVNVWAIGRDPDIWDNPEEFIPERFIDNAIDLKGQHFELLPFGGGRRICPGINMGMTVLELALANLLYFFDWKLPIGMREIDIDMEEKVGLTVVLVEYLVPTLSATISTGTSRSFQSSLNIGMKLHHVICDLICFTESLNYVNSPISRAYMCNGTTSNPYCPRINR</sequence>
<comment type="similarity">
    <text evidence="3 13">Belongs to the cytochrome P450 family.</text>
</comment>
<protein>
    <recommendedName>
        <fullName evidence="17">Cytochrome P450</fullName>
    </recommendedName>
</protein>
<name>A0A5D2R7L5_GOSTO</name>
<dbReference type="Proteomes" id="UP000322667">
    <property type="component" value="Chromosome A03"/>
</dbReference>
<dbReference type="GO" id="GO:0005506">
    <property type="term" value="F:iron ion binding"/>
    <property type="evidence" value="ECO:0007669"/>
    <property type="project" value="InterPro"/>
</dbReference>
<feature type="signal peptide" evidence="14">
    <location>
        <begin position="1"/>
        <end position="22"/>
    </location>
</feature>
<dbReference type="InterPro" id="IPR017972">
    <property type="entry name" value="Cyt_P450_CS"/>
</dbReference>
<dbReference type="CDD" id="cd11072">
    <property type="entry name" value="CYP71-like"/>
    <property type="match status" value="1"/>
</dbReference>
<organism evidence="15 16">
    <name type="scientific">Gossypium tomentosum</name>
    <name type="common">Hawaiian cotton</name>
    <name type="synonym">Gossypium sandvicense</name>
    <dbReference type="NCBI Taxonomy" id="34277"/>
    <lineage>
        <taxon>Eukaryota</taxon>
        <taxon>Viridiplantae</taxon>
        <taxon>Streptophyta</taxon>
        <taxon>Embryophyta</taxon>
        <taxon>Tracheophyta</taxon>
        <taxon>Spermatophyta</taxon>
        <taxon>Magnoliopsida</taxon>
        <taxon>eudicotyledons</taxon>
        <taxon>Gunneridae</taxon>
        <taxon>Pentapetalae</taxon>
        <taxon>rosids</taxon>
        <taxon>malvids</taxon>
        <taxon>Malvales</taxon>
        <taxon>Malvaceae</taxon>
        <taxon>Malvoideae</taxon>
        <taxon>Gossypium</taxon>
    </lineage>
</organism>
<keyword evidence="16" id="KW-1185">Reference proteome</keyword>
<keyword evidence="11" id="KW-0472">Membrane</keyword>
<dbReference type="GO" id="GO:0016705">
    <property type="term" value="F:oxidoreductase activity, acting on paired donors, with incorporation or reduction of molecular oxygen"/>
    <property type="evidence" value="ECO:0007669"/>
    <property type="project" value="InterPro"/>
</dbReference>
<dbReference type="AlphaFoldDB" id="A0A5D2R7L5"/>
<evidence type="ECO:0000256" key="2">
    <source>
        <dbReference type="ARBA" id="ARBA00004167"/>
    </source>
</evidence>
<evidence type="ECO:0000256" key="11">
    <source>
        <dbReference type="ARBA" id="ARBA00023136"/>
    </source>
</evidence>
<dbReference type="GO" id="GO:0004497">
    <property type="term" value="F:monooxygenase activity"/>
    <property type="evidence" value="ECO:0007669"/>
    <property type="project" value="UniProtKB-KW"/>
</dbReference>
<dbReference type="InterPro" id="IPR001128">
    <property type="entry name" value="Cyt_P450"/>
</dbReference>
<dbReference type="PANTHER" id="PTHR47956">
    <property type="entry name" value="CYTOCHROME P450 71B11-RELATED"/>
    <property type="match status" value="1"/>
</dbReference>
<keyword evidence="7" id="KW-1133">Transmembrane helix</keyword>
<dbReference type="PRINTS" id="PR00463">
    <property type="entry name" value="EP450I"/>
</dbReference>
<comment type="subcellular location">
    <subcellularLocation>
        <location evidence="2">Membrane</location>
        <topology evidence="2">Single-pass membrane protein</topology>
    </subcellularLocation>
</comment>
<dbReference type="InterPro" id="IPR050193">
    <property type="entry name" value="Cytochrome_P450_71"/>
</dbReference>
<dbReference type="SUPFAM" id="SSF48264">
    <property type="entry name" value="Cytochrome P450"/>
    <property type="match status" value="1"/>
</dbReference>
<feature type="chain" id="PRO_5023060311" description="Cytochrome P450" evidence="14">
    <location>
        <begin position="23"/>
        <end position="503"/>
    </location>
</feature>
<keyword evidence="10 13" id="KW-0503">Monooxygenase</keyword>
<evidence type="ECO:0000256" key="5">
    <source>
        <dbReference type="ARBA" id="ARBA00022692"/>
    </source>
</evidence>
<feature type="binding site" description="axial binding residue" evidence="12">
    <location>
        <position position="386"/>
    </location>
    <ligand>
        <name>heme</name>
        <dbReference type="ChEBI" id="CHEBI:30413"/>
    </ligand>
    <ligandPart>
        <name>Fe</name>
        <dbReference type="ChEBI" id="CHEBI:18248"/>
    </ligandPart>
</feature>
<evidence type="ECO:0000256" key="4">
    <source>
        <dbReference type="ARBA" id="ARBA00022617"/>
    </source>
</evidence>
<keyword evidence="6 12" id="KW-0479">Metal-binding</keyword>
<dbReference type="PRINTS" id="PR00385">
    <property type="entry name" value="P450"/>
</dbReference>
<evidence type="ECO:0000256" key="1">
    <source>
        <dbReference type="ARBA" id="ARBA00001971"/>
    </source>
</evidence>
<dbReference type="Gene3D" id="1.10.630.10">
    <property type="entry name" value="Cytochrome P450"/>
    <property type="match status" value="1"/>
</dbReference>
<dbReference type="InterPro" id="IPR036396">
    <property type="entry name" value="Cyt_P450_sf"/>
</dbReference>
<dbReference type="FunFam" id="1.10.630.10:FF:000126">
    <property type="entry name" value="Predicted protein"/>
    <property type="match status" value="1"/>
</dbReference>
<evidence type="ECO:0000256" key="9">
    <source>
        <dbReference type="ARBA" id="ARBA00023004"/>
    </source>
</evidence>
<keyword evidence="14" id="KW-0732">Signal</keyword>
<keyword evidence="9 12" id="KW-0408">Iron</keyword>
<proteinExistence type="inferred from homology"/>
<evidence type="ECO:0000313" key="16">
    <source>
        <dbReference type="Proteomes" id="UP000322667"/>
    </source>
</evidence>
<evidence type="ECO:0000256" key="13">
    <source>
        <dbReference type="RuleBase" id="RU000461"/>
    </source>
</evidence>
<evidence type="ECO:0000256" key="6">
    <source>
        <dbReference type="ARBA" id="ARBA00022723"/>
    </source>
</evidence>
<keyword evidence="8 13" id="KW-0560">Oxidoreductase</keyword>
<accession>A0A5D2R7L5</accession>
<dbReference type="Pfam" id="PF00067">
    <property type="entry name" value="p450"/>
    <property type="match status" value="2"/>
</dbReference>
<evidence type="ECO:0000256" key="8">
    <source>
        <dbReference type="ARBA" id="ARBA00023002"/>
    </source>
</evidence>
<evidence type="ECO:0000256" key="7">
    <source>
        <dbReference type="ARBA" id="ARBA00022989"/>
    </source>
</evidence>
<evidence type="ECO:0000256" key="14">
    <source>
        <dbReference type="SAM" id="SignalP"/>
    </source>
</evidence>
<comment type="cofactor">
    <cofactor evidence="1 12">
        <name>heme</name>
        <dbReference type="ChEBI" id="CHEBI:30413"/>
    </cofactor>
</comment>
<dbReference type="GO" id="GO:0016020">
    <property type="term" value="C:membrane"/>
    <property type="evidence" value="ECO:0007669"/>
    <property type="project" value="UniProtKB-SubCell"/>
</dbReference>
<keyword evidence="5" id="KW-0812">Transmembrane</keyword>
<dbReference type="PANTHER" id="PTHR47956:SF5">
    <property type="entry name" value="CYTOCHROME P450 71B25-RELATED"/>
    <property type="match status" value="1"/>
</dbReference>
<keyword evidence="4 12" id="KW-0349">Heme</keyword>
<dbReference type="InterPro" id="IPR002401">
    <property type="entry name" value="Cyt_P450_E_grp-I"/>
</dbReference>
<dbReference type="PROSITE" id="PS00086">
    <property type="entry name" value="CYTOCHROME_P450"/>
    <property type="match status" value="1"/>
</dbReference>
<evidence type="ECO:0000256" key="3">
    <source>
        <dbReference type="ARBA" id="ARBA00010617"/>
    </source>
</evidence>
<reference evidence="15 16" key="1">
    <citation type="submission" date="2019-07" db="EMBL/GenBank/DDBJ databases">
        <title>WGS assembly of Gossypium tomentosum.</title>
        <authorList>
            <person name="Chen Z.J."/>
            <person name="Sreedasyam A."/>
            <person name="Ando A."/>
            <person name="Song Q."/>
            <person name="De L."/>
            <person name="Hulse-Kemp A."/>
            <person name="Ding M."/>
            <person name="Ye W."/>
            <person name="Kirkbride R."/>
            <person name="Jenkins J."/>
            <person name="Plott C."/>
            <person name="Lovell J."/>
            <person name="Lin Y.-M."/>
            <person name="Vaughn R."/>
            <person name="Liu B."/>
            <person name="Li W."/>
            <person name="Simpson S."/>
            <person name="Scheffler B."/>
            <person name="Saski C."/>
            <person name="Grover C."/>
            <person name="Hu G."/>
            <person name="Conover J."/>
            <person name="Carlson J."/>
            <person name="Shu S."/>
            <person name="Boston L."/>
            <person name="Williams M."/>
            <person name="Peterson D."/>
            <person name="Mcgee K."/>
            <person name="Jones D."/>
            <person name="Wendel J."/>
            <person name="Stelly D."/>
            <person name="Grimwood J."/>
            <person name="Schmutz J."/>
        </authorList>
    </citation>
    <scope>NUCLEOTIDE SEQUENCE [LARGE SCALE GENOMIC DNA]</scope>
    <source>
        <strain evidence="15">7179.01</strain>
    </source>
</reference>
<evidence type="ECO:0000313" key="15">
    <source>
        <dbReference type="EMBL" id="TYI36719.1"/>
    </source>
</evidence>
<dbReference type="EMBL" id="CM017612">
    <property type="protein sequence ID" value="TYI36719.1"/>
    <property type="molecule type" value="Genomic_DNA"/>
</dbReference>
<evidence type="ECO:0000256" key="10">
    <source>
        <dbReference type="ARBA" id="ARBA00023033"/>
    </source>
</evidence>